<evidence type="ECO:0000313" key="1">
    <source>
        <dbReference type="EMBL" id="CDM35767.1"/>
    </source>
</evidence>
<name>W6R1T4_PENRF</name>
<dbReference type="Proteomes" id="UP000030686">
    <property type="component" value="Unassembled WGS sequence"/>
</dbReference>
<proteinExistence type="predicted"/>
<keyword evidence="2" id="KW-1185">Reference proteome</keyword>
<sequence>MPNAKTLVSRQEWSPIIYSVLRNSFAAADADSRVPDMDSVIASFSSLRVIVVLNASI</sequence>
<reference evidence="1" key="1">
    <citation type="journal article" date="2014" name="Nat. Commun.">
        <title>Multiple recent horizontal transfers of a large genomic region in cheese making fungi.</title>
        <authorList>
            <person name="Cheeseman K."/>
            <person name="Ropars J."/>
            <person name="Renault P."/>
            <person name="Dupont J."/>
            <person name="Gouzy J."/>
            <person name="Branca A."/>
            <person name="Abraham A.L."/>
            <person name="Ceppi M."/>
            <person name="Conseiller E."/>
            <person name="Debuchy R."/>
            <person name="Malagnac F."/>
            <person name="Goarin A."/>
            <person name="Silar P."/>
            <person name="Lacoste S."/>
            <person name="Sallet E."/>
            <person name="Bensimon A."/>
            <person name="Giraud T."/>
            <person name="Brygoo Y."/>
        </authorList>
    </citation>
    <scope>NUCLEOTIDE SEQUENCE [LARGE SCALE GENOMIC DNA]</scope>
    <source>
        <strain evidence="1">FM164</strain>
    </source>
</reference>
<gene>
    <name evidence="1" type="ORF">PROQFM164_S04g000648</name>
</gene>
<dbReference type="AlphaFoldDB" id="W6R1T4"/>
<dbReference type="EMBL" id="HG792018">
    <property type="protein sequence ID" value="CDM35767.1"/>
    <property type="molecule type" value="Genomic_DNA"/>
</dbReference>
<protein>
    <submittedName>
        <fullName evidence="1">Genomic scaffold, ProqFM164S04</fullName>
    </submittedName>
</protein>
<evidence type="ECO:0000313" key="2">
    <source>
        <dbReference type="Proteomes" id="UP000030686"/>
    </source>
</evidence>
<accession>W6R1T4</accession>
<organism evidence="1 2">
    <name type="scientific">Penicillium roqueforti (strain FM164)</name>
    <dbReference type="NCBI Taxonomy" id="1365484"/>
    <lineage>
        <taxon>Eukaryota</taxon>
        <taxon>Fungi</taxon>
        <taxon>Dikarya</taxon>
        <taxon>Ascomycota</taxon>
        <taxon>Pezizomycotina</taxon>
        <taxon>Eurotiomycetes</taxon>
        <taxon>Eurotiomycetidae</taxon>
        <taxon>Eurotiales</taxon>
        <taxon>Aspergillaceae</taxon>
        <taxon>Penicillium</taxon>
    </lineage>
</organism>